<comment type="caution">
    <text evidence="9">The sequence shown here is derived from an EMBL/GenBank/DDBJ whole genome shotgun (WGS) entry which is preliminary data.</text>
</comment>
<comment type="similarity">
    <text evidence="2">Belongs to the AzlC family.</text>
</comment>
<dbReference type="Pfam" id="PF03591">
    <property type="entry name" value="AzlC"/>
    <property type="match status" value="1"/>
</dbReference>
<evidence type="ECO:0000256" key="4">
    <source>
        <dbReference type="ARBA" id="ARBA00022475"/>
    </source>
</evidence>
<keyword evidence="5 8" id="KW-0812">Transmembrane</keyword>
<evidence type="ECO:0000256" key="3">
    <source>
        <dbReference type="ARBA" id="ARBA00022448"/>
    </source>
</evidence>
<evidence type="ECO:0000256" key="8">
    <source>
        <dbReference type="SAM" id="Phobius"/>
    </source>
</evidence>
<feature type="transmembrane region" description="Helical" evidence="8">
    <location>
        <begin position="157"/>
        <end position="181"/>
    </location>
</feature>
<dbReference type="Proteomes" id="UP001596395">
    <property type="component" value="Unassembled WGS sequence"/>
</dbReference>
<evidence type="ECO:0000256" key="5">
    <source>
        <dbReference type="ARBA" id="ARBA00022692"/>
    </source>
</evidence>
<evidence type="ECO:0000256" key="7">
    <source>
        <dbReference type="ARBA" id="ARBA00023136"/>
    </source>
</evidence>
<organism evidence="9 10">
    <name type="scientific">Halorubellus litoreus</name>
    <dbReference type="NCBI Taxonomy" id="755308"/>
    <lineage>
        <taxon>Archaea</taxon>
        <taxon>Methanobacteriati</taxon>
        <taxon>Methanobacteriota</taxon>
        <taxon>Stenosarchaea group</taxon>
        <taxon>Halobacteria</taxon>
        <taxon>Halobacteriales</taxon>
        <taxon>Halorubellaceae</taxon>
        <taxon>Halorubellus</taxon>
    </lineage>
</organism>
<dbReference type="EMBL" id="JBHSXN010000005">
    <property type="protein sequence ID" value="MFC6955155.1"/>
    <property type="molecule type" value="Genomic_DNA"/>
</dbReference>
<dbReference type="InterPro" id="IPR011606">
    <property type="entry name" value="Brnchd-chn_aa_trnsp_permease"/>
</dbReference>
<feature type="transmembrane region" description="Helical" evidence="8">
    <location>
        <begin position="122"/>
        <end position="145"/>
    </location>
</feature>
<feature type="transmembrane region" description="Helical" evidence="8">
    <location>
        <begin position="193"/>
        <end position="213"/>
    </location>
</feature>
<dbReference type="PANTHER" id="PTHR34979">
    <property type="entry name" value="INNER MEMBRANE PROTEIN YGAZ"/>
    <property type="match status" value="1"/>
</dbReference>
<evidence type="ECO:0000256" key="2">
    <source>
        <dbReference type="ARBA" id="ARBA00010735"/>
    </source>
</evidence>
<dbReference type="GO" id="GO:0005886">
    <property type="term" value="C:plasma membrane"/>
    <property type="evidence" value="ECO:0007669"/>
    <property type="project" value="UniProtKB-SubCell"/>
</dbReference>
<evidence type="ECO:0000256" key="6">
    <source>
        <dbReference type="ARBA" id="ARBA00022989"/>
    </source>
</evidence>
<keyword evidence="10" id="KW-1185">Reference proteome</keyword>
<name>A0ABD5VIM3_9EURY</name>
<keyword evidence="6 8" id="KW-1133">Transmembrane helix</keyword>
<evidence type="ECO:0000313" key="9">
    <source>
        <dbReference type="EMBL" id="MFC6955155.1"/>
    </source>
</evidence>
<keyword evidence="7 8" id="KW-0472">Membrane</keyword>
<proteinExistence type="inferred from homology"/>
<accession>A0ABD5VIM3</accession>
<sequence length="229" mass="23738">MRAMTPFLLGVVPFGLVYGVTAVDRGLPPTVAAAMSAVVFAGAAQLAAVELLAKGSPAAVVVATILVVNLRYPMYAASIAPHFRAFSTRWRALLAYLMTDQAYAVALVDYQDNDRSPSRRKWYYVGAAATLWVVWQIATITGVLVGAQVPPGLSLEFAIPLTFLALLVPNVKGAPSALAAVVGGAGTVLGTNLPYDVSLVVAALLGVLAATALEVTRETPNDTPAGEGS</sequence>
<keyword evidence="4" id="KW-1003">Cell membrane</keyword>
<comment type="subcellular location">
    <subcellularLocation>
        <location evidence="1">Cell membrane</location>
        <topology evidence="1">Multi-pass membrane protein</topology>
    </subcellularLocation>
</comment>
<evidence type="ECO:0000256" key="1">
    <source>
        <dbReference type="ARBA" id="ARBA00004651"/>
    </source>
</evidence>
<dbReference type="RefSeq" id="WP_379762915.1">
    <property type="nucleotide sequence ID" value="NZ_JAZAQL010000005.1"/>
</dbReference>
<gene>
    <name evidence="9" type="ORF">ACFQGB_20025</name>
</gene>
<dbReference type="PANTHER" id="PTHR34979:SF1">
    <property type="entry name" value="INNER MEMBRANE PROTEIN YGAZ"/>
    <property type="match status" value="1"/>
</dbReference>
<dbReference type="AlphaFoldDB" id="A0ABD5VIM3"/>
<reference evidence="9 10" key="1">
    <citation type="journal article" date="2019" name="Int. J. Syst. Evol. Microbiol.">
        <title>The Global Catalogue of Microorganisms (GCM) 10K type strain sequencing project: providing services to taxonomists for standard genome sequencing and annotation.</title>
        <authorList>
            <consortium name="The Broad Institute Genomics Platform"/>
            <consortium name="The Broad Institute Genome Sequencing Center for Infectious Disease"/>
            <person name="Wu L."/>
            <person name="Ma J."/>
        </authorList>
    </citation>
    <scope>NUCLEOTIDE SEQUENCE [LARGE SCALE GENOMIC DNA]</scope>
    <source>
        <strain evidence="9 10">GX26</strain>
    </source>
</reference>
<keyword evidence="3" id="KW-0813">Transport</keyword>
<protein>
    <submittedName>
        <fullName evidence="9">AzlC family ABC transporter permease</fullName>
    </submittedName>
</protein>
<evidence type="ECO:0000313" key="10">
    <source>
        <dbReference type="Proteomes" id="UP001596395"/>
    </source>
</evidence>